<evidence type="ECO:0000256" key="2">
    <source>
        <dbReference type="ARBA" id="ARBA00022676"/>
    </source>
</evidence>
<feature type="domain" description="NodB homology" evidence="6">
    <location>
        <begin position="53"/>
        <end position="240"/>
    </location>
</feature>
<dbReference type="SUPFAM" id="SSF53448">
    <property type="entry name" value="Nucleotide-diphospho-sugar transferases"/>
    <property type="match status" value="1"/>
</dbReference>
<reference evidence="8" key="1">
    <citation type="journal article" date="2019" name="Int. J. Syst. Evol. Microbiol.">
        <title>The Global Catalogue of Microorganisms (GCM) 10K type strain sequencing project: providing services to taxonomists for standard genome sequencing and annotation.</title>
        <authorList>
            <consortium name="The Broad Institute Genomics Platform"/>
            <consortium name="The Broad Institute Genome Sequencing Center for Infectious Disease"/>
            <person name="Wu L."/>
            <person name="Ma J."/>
        </authorList>
    </citation>
    <scope>NUCLEOTIDE SEQUENCE [LARGE SCALE GENOMIC DNA]</scope>
    <source>
        <strain evidence="8">CGMCC 4.7357</strain>
    </source>
</reference>
<sequence>MLLLRGYVHSEFLADHRVRPPATTGAVPAKVLSGGPVLDARGSEPVSHRVPDRKIVLTFDDGPDPEWTPKILDKLARHDAHAVFFVTGTMTARHPELVRRMVDEGHEVGLHTFNHPDLSYQSPGRIQRELAQSQLALAGAAGVRTSLFRPPYSSTADALDDESWPVVREVASRGYITAFIDTDSEDWARPGVDEIVRRAMPQQGKGAIVLMHDSGGDRSQTVAALDRMIPRLQAQGYEFPRLTEALGAPGPHSAVHGAQLWKSKAFVAAVGVSENVTGVLVWALVLAGGLVIARFALMLVLSAVHAGRARRRFRDTGSGGAPPQVTEPVTVLVPAFDERECIANTVYSLAASDHPLEVIVIDDGSTDGTARIVESLGLPGVRVLRQPNSGKPVALNHGLQHASHELIVMMDGDTVFEPSTVRELVQPFADPRVGAVAGNAKVGNRQRLVGAWQHIEYVMGFNLDRRMYDVLRCMPTIPGAVGAFRRSALWRVGGMSDDTLAEDTDVTMALHRDGWQVVYAERARAWTEAPQNVRQLWSQRYRWSYGTMQAIWKHRRAVVERGPSGHFGRVGLPLLSLFTVFAPLLAPLIDVFLVYGLVFGPTLRTAGAWLAVLAVQGLCAAYAFRLDKERMTPLLTLPLQQLWYRQLMYMVLMQSWITALTGGRLRWQKLRRTGQLGAAPAGAPAVPYAGAPSGTPPGEPLTSPHGPSAVHAGSGAEPHHRTTDSERAAT</sequence>
<dbReference type="PANTHER" id="PTHR43630:SF1">
    <property type="entry name" value="POLY-BETA-1,6-N-ACETYL-D-GLUCOSAMINE SYNTHASE"/>
    <property type="match status" value="1"/>
</dbReference>
<evidence type="ECO:0000256" key="3">
    <source>
        <dbReference type="ARBA" id="ARBA00022679"/>
    </source>
</evidence>
<keyword evidence="5" id="KW-1133">Transmembrane helix</keyword>
<accession>A0ABV9AGJ1</accession>
<keyword evidence="8" id="KW-1185">Reference proteome</keyword>
<dbReference type="CDD" id="cd10962">
    <property type="entry name" value="CE4_GT2-like"/>
    <property type="match status" value="1"/>
</dbReference>
<evidence type="ECO:0000259" key="6">
    <source>
        <dbReference type="PROSITE" id="PS51677"/>
    </source>
</evidence>
<evidence type="ECO:0000256" key="1">
    <source>
        <dbReference type="ARBA" id="ARBA00006739"/>
    </source>
</evidence>
<dbReference type="CDD" id="cd06423">
    <property type="entry name" value="CESA_like"/>
    <property type="match status" value="1"/>
</dbReference>
<keyword evidence="2" id="KW-0328">Glycosyltransferase</keyword>
<evidence type="ECO:0000313" key="8">
    <source>
        <dbReference type="Proteomes" id="UP001595997"/>
    </source>
</evidence>
<dbReference type="PANTHER" id="PTHR43630">
    <property type="entry name" value="POLY-BETA-1,6-N-ACETYL-D-GLUCOSAMINE SYNTHASE"/>
    <property type="match status" value="1"/>
</dbReference>
<dbReference type="InterPro" id="IPR002509">
    <property type="entry name" value="NODB_dom"/>
</dbReference>
<comment type="similarity">
    <text evidence="1">Belongs to the glycosyltransferase 2 family.</text>
</comment>
<protein>
    <submittedName>
        <fullName evidence="7">Polysaccharide deacetylase family protein</fullName>
    </submittedName>
</protein>
<proteinExistence type="inferred from homology"/>
<feature type="transmembrane region" description="Helical" evidence="5">
    <location>
        <begin position="606"/>
        <end position="626"/>
    </location>
</feature>
<keyword evidence="3" id="KW-0808">Transferase</keyword>
<name>A0ABV9AGJ1_9ACTN</name>
<dbReference type="Proteomes" id="UP001595997">
    <property type="component" value="Unassembled WGS sequence"/>
</dbReference>
<gene>
    <name evidence="7" type="ORF">ACFPA8_26515</name>
</gene>
<dbReference type="Gene3D" id="3.20.20.370">
    <property type="entry name" value="Glycoside hydrolase/deacetylase"/>
    <property type="match status" value="1"/>
</dbReference>
<keyword evidence="5" id="KW-0812">Transmembrane</keyword>
<dbReference type="Pfam" id="PF13641">
    <property type="entry name" value="Glyco_tranf_2_3"/>
    <property type="match status" value="1"/>
</dbReference>
<feature type="compositionally biased region" description="Basic and acidic residues" evidence="4">
    <location>
        <begin position="717"/>
        <end position="730"/>
    </location>
</feature>
<evidence type="ECO:0000256" key="4">
    <source>
        <dbReference type="SAM" id="MobiDB-lite"/>
    </source>
</evidence>
<keyword evidence="5" id="KW-0472">Membrane</keyword>
<feature type="region of interest" description="Disordered" evidence="4">
    <location>
        <begin position="686"/>
        <end position="730"/>
    </location>
</feature>
<comment type="caution">
    <text evidence="7">The sequence shown here is derived from an EMBL/GenBank/DDBJ whole genome shotgun (WGS) entry which is preliminary data.</text>
</comment>
<dbReference type="RefSeq" id="WP_386452653.1">
    <property type="nucleotide sequence ID" value="NZ_JBHSFH010000017.1"/>
</dbReference>
<organism evidence="7 8">
    <name type="scientific">Streptomyces ovatisporus</name>
    <dbReference type="NCBI Taxonomy" id="1128682"/>
    <lineage>
        <taxon>Bacteria</taxon>
        <taxon>Bacillati</taxon>
        <taxon>Actinomycetota</taxon>
        <taxon>Actinomycetes</taxon>
        <taxon>Kitasatosporales</taxon>
        <taxon>Streptomycetaceae</taxon>
        <taxon>Streptomyces</taxon>
    </lineage>
</organism>
<dbReference type="Pfam" id="PF01522">
    <property type="entry name" value="Polysacc_deac_1"/>
    <property type="match status" value="1"/>
</dbReference>
<dbReference type="InterPro" id="IPR011330">
    <property type="entry name" value="Glyco_hydro/deAcase_b/a-brl"/>
</dbReference>
<dbReference type="InterPro" id="IPR029044">
    <property type="entry name" value="Nucleotide-diphossugar_trans"/>
</dbReference>
<feature type="transmembrane region" description="Helical" evidence="5">
    <location>
        <begin position="647"/>
        <end position="667"/>
    </location>
</feature>
<feature type="transmembrane region" description="Helical" evidence="5">
    <location>
        <begin position="574"/>
        <end position="600"/>
    </location>
</feature>
<dbReference type="PROSITE" id="PS51677">
    <property type="entry name" value="NODB"/>
    <property type="match status" value="1"/>
</dbReference>
<evidence type="ECO:0000256" key="5">
    <source>
        <dbReference type="SAM" id="Phobius"/>
    </source>
</evidence>
<dbReference type="SUPFAM" id="SSF88713">
    <property type="entry name" value="Glycoside hydrolase/deacetylase"/>
    <property type="match status" value="1"/>
</dbReference>
<dbReference type="EMBL" id="JBHSFH010000017">
    <property type="protein sequence ID" value="MFC4497688.1"/>
    <property type="molecule type" value="Genomic_DNA"/>
</dbReference>
<dbReference type="Gene3D" id="3.90.550.10">
    <property type="entry name" value="Spore Coat Polysaccharide Biosynthesis Protein SpsA, Chain A"/>
    <property type="match status" value="1"/>
</dbReference>
<evidence type="ECO:0000313" key="7">
    <source>
        <dbReference type="EMBL" id="MFC4497688.1"/>
    </source>
</evidence>